<dbReference type="InterPro" id="IPR007384">
    <property type="entry name" value="UCP006257"/>
</dbReference>
<dbReference type="AlphaFoldDB" id="A0A0U2RKF9"/>
<dbReference type="Pfam" id="PF04287">
    <property type="entry name" value="DUF446"/>
    <property type="match status" value="1"/>
</dbReference>
<evidence type="ECO:0000313" key="2">
    <source>
        <dbReference type="EMBL" id="ALS97754.1"/>
    </source>
</evidence>
<dbReference type="KEGG" id="lal:AT746_05340"/>
<keyword evidence="3" id="KW-1185">Reference proteome</keyword>
<dbReference type="GO" id="GO:0044010">
    <property type="term" value="P:single-species biofilm formation"/>
    <property type="evidence" value="ECO:0007669"/>
    <property type="project" value="TreeGrafter"/>
</dbReference>
<gene>
    <name evidence="2" type="ORF">AT746_05340</name>
</gene>
<dbReference type="InterPro" id="IPR023376">
    <property type="entry name" value="YqcC-like_dom"/>
</dbReference>
<dbReference type="InterPro" id="IPR036814">
    <property type="entry name" value="YqcC-like_sf"/>
</dbReference>
<feature type="domain" description="YqcC-like" evidence="1">
    <location>
        <begin position="12"/>
        <end position="106"/>
    </location>
</feature>
<evidence type="ECO:0000259" key="1">
    <source>
        <dbReference type="Pfam" id="PF04287"/>
    </source>
</evidence>
<protein>
    <recommendedName>
        <fullName evidence="1">YqcC-like domain-containing protein</fullName>
    </recommendedName>
</protein>
<accession>A0A0U2RKF9</accession>
<dbReference type="SUPFAM" id="SSF158452">
    <property type="entry name" value="YqcC-like"/>
    <property type="match status" value="1"/>
</dbReference>
<name>A0A0U2RKF9_9ALTE</name>
<dbReference type="PANTHER" id="PTHR39586:SF1">
    <property type="entry name" value="CYTOPLASMIC PROTEIN"/>
    <property type="match status" value="1"/>
</dbReference>
<evidence type="ECO:0000313" key="3">
    <source>
        <dbReference type="Proteomes" id="UP000068447"/>
    </source>
</evidence>
<dbReference type="Proteomes" id="UP000068447">
    <property type="component" value="Chromosome"/>
</dbReference>
<sequence>MSAVSSKHKQTLRLLGRLRLSLEQQALWQSVPPSSAELASEQPFCCDTLMFEQWLQFVFIPKMEALCQHQLPLPGHMSLLPMAEQAWPEHVRGSELMQTLHAFDQLYRQEP</sequence>
<dbReference type="EMBL" id="CP013650">
    <property type="protein sequence ID" value="ALS97754.1"/>
    <property type="molecule type" value="Genomic_DNA"/>
</dbReference>
<reference evidence="2 3" key="1">
    <citation type="submission" date="2015-12" db="EMBL/GenBank/DDBJ databases">
        <title>Complete genome of Lacimicrobium alkaliphilum KCTC 32984.</title>
        <authorList>
            <person name="Kim S.-G."/>
            <person name="Lee Y.-J."/>
        </authorList>
    </citation>
    <scope>NUCLEOTIDE SEQUENCE [LARGE SCALE GENOMIC DNA]</scope>
    <source>
        <strain evidence="2 3">YelD216</strain>
    </source>
</reference>
<organism evidence="2 3">
    <name type="scientific">Lacimicrobium alkaliphilum</name>
    <dbReference type="NCBI Taxonomy" id="1526571"/>
    <lineage>
        <taxon>Bacteria</taxon>
        <taxon>Pseudomonadati</taxon>
        <taxon>Pseudomonadota</taxon>
        <taxon>Gammaproteobacteria</taxon>
        <taxon>Alteromonadales</taxon>
        <taxon>Alteromonadaceae</taxon>
        <taxon>Lacimicrobium</taxon>
    </lineage>
</organism>
<dbReference type="PANTHER" id="PTHR39586">
    <property type="entry name" value="CYTOPLASMIC PROTEIN-RELATED"/>
    <property type="match status" value="1"/>
</dbReference>
<dbReference type="PIRSF" id="PIRSF006257">
    <property type="entry name" value="UCP006257"/>
    <property type="match status" value="1"/>
</dbReference>
<dbReference type="OrthoDB" id="8794567at2"/>
<dbReference type="Gene3D" id="1.20.1440.40">
    <property type="entry name" value="YqcC-like"/>
    <property type="match status" value="1"/>
</dbReference>
<dbReference type="STRING" id="1526571.AT746_05340"/>
<proteinExistence type="predicted"/>
<dbReference type="RefSeq" id="WP_062477486.1">
    <property type="nucleotide sequence ID" value="NZ_CP013650.1"/>
</dbReference>